<dbReference type="Proteomes" id="UP000070659">
    <property type="component" value="Unassembled WGS sequence"/>
</dbReference>
<dbReference type="PATRIC" id="fig|1469144.10.peg.4068"/>
<evidence type="ECO:0000313" key="4">
    <source>
        <dbReference type="Proteomes" id="UP000070188"/>
    </source>
</evidence>
<evidence type="ECO:0000313" key="6">
    <source>
        <dbReference type="Proteomes" id="UP000070659"/>
    </source>
</evidence>
<dbReference type="Proteomes" id="UP000070188">
    <property type="component" value="Unassembled WGS sequence"/>
</dbReference>
<reference evidence="1" key="4">
    <citation type="submission" date="2015-04" db="EMBL/GenBank/DDBJ databases">
        <title>Physiological reanalysis, assessment of diazotrophy, and genome sequences of multiple isolates of Streptomyces thermoautotrophicus.</title>
        <authorList>
            <person name="MacKellar D.C."/>
            <person name="Lieber L."/>
            <person name="Norman J."/>
            <person name="Bolger A."/>
            <person name="Tobin C."/>
            <person name="Murray J.W."/>
            <person name="Woodward J."/>
            <person name="Friesen M."/>
            <person name="Prell J."/>
        </authorList>
    </citation>
    <scope>NUCLEOTIDE SEQUENCE [LARGE SCALE GENOMIC DNA]</scope>
    <source>
        <strain evidence="1">H1</strain>
    </source>
</reference>
<accession>A0A132NK93</accession>
<dbReference type="Proteomes" id="UP000070598">
    <property type="component" value="Unassembled WGS sequence"/>
</dbReference>
<evidence type="ECO:0000313" key="2">
    <source>
        <dbReference type="EMBL" id="KWX03790.1"/>
    </source>
</evidence>
<comment type="caution">
    <text evidence="3">The sequence shown here is derived from an EMBL/GenBank/DDBJ whole genome shotgun (WGS) entry which is preliminary data.</text>
</comment>
<dbReference type="EMBL" id="JYIK01000459">
    <property type="protein sequence ID" value="KWX10475.1"/>
    <property type="molecule type" value="Genomic_DNA"/>
</dbReference>
<proteinExistence type="predicted"/>
<organism evidence="3 5">
    <name type="scientific">Carbonactinospora thermoautotrophica</name>
    <dbReference type="NCBI Taxonomy" id="1469144"/>
    <lineage>
        <taxon>Bacteria</taxon>
        <taxon>Bacillati</taxon>
        <taxon>Actinomycetota</taxon>
        <taxon>Actinomycetes</taxon>
        <taxon>Kitasatosporales</taxon>
        <taxon>Carbonactinosporaceae</taxon>
        <taxon>Carbonactinospora</taxon>
    </lineage>
</organism>
<keyword evidence="4" id="KW-1185">Reference proteome</keyword>
<sequence length="128" mass="13892">MNVTTNLGRAQVLRAVAAWLEKNPTLPIKWLTVLDTGEVEVTPAEDETTGNLREREVQGLYALAEAVGAEVELAPEPYRDGWRLAARWQVGVVPMVAQVHLYEVATDVRPLPAGTTEADTEADLAVAS</sequence>
<evidence type="ECO:0000313" key="5">
    <source>
        <dbReference type="Proteomes" id="UP000070598"/>
    </source>
</evidence>
<dbReference type="AlphaFoldDB" id="A0A132NK93"/>
<reference evidence="3 6" key="1">
    <citation type="submission" date="2015-02" db="EMBL/GenBank/DDBJ databases">
        <title>Physiological reanalysis, assessment of diazotrophy, and genome sequences of multiple isolates of Streptomyces thermoautotrophicus.</title>
        <authorList>
            <person name="MacKellar D.C."/>
            <person name="Lieber L."/>
            <person name="Norman J."/>
            <person name="Bolger A."/>
            <person name="Tobin C."/>
            <person name="Murray J.W."/>
            <person name="Prell J."/>
        </authorList>
    </citation>
    <scope>NUCLEOTIDE SEQUENCE [LARGE SCALE GENOMIC DNA]</scope>
    <source>
        <strain evidence="3 6">UBT1</strain>
    </source>
</reference>
<dbReference type="STRING" id="1469144.LI90_3795"/>
<dbReference type="EMBL" id="JYIJ01000017">
    <property type="protein sequence ID" value="KWX03790.1"/>
    <property type="molecule type" value="Genomic_DNA"/>
</dbReference>
<protein>
    <submittedName>
        <fullName evidence="3">Uncharacterized protein</fullName>
    </submittedName>
</protein>
<dbReference type="RefSeq" id="WP_066889963.1">
    <property type="nucleotide sequence ID" value="NZ_JYIJ01000017.1"/>
</dbReference>
<evidence type="ECO:0000313" key="3">
    <source>
        <dbReference type="EMBL" id="KWX10475.1"/>
    </source>
</evidence>
<name>A0A132NK93_9ACTN</name>
<dbReference type="EMBL" id="LAXD01000001">
    <property type="protein sequence ID" value="KWX02749.1"/>
    <property type="molecule type" value="Genomic_DNA"/>
</dbReference>
<reference evidence="4" key="3">
    <citation type="submission" date="2015-04" db="EMBL/GenBank/DDBJ databases">
        <title>Physiological reanalysis, assessment of diazotrophy, and genome sequences of multiple isolates of Streptomyces thermoautotrophicus.</title>
        <authorList>
            <person name="MacKellar D.C."/>
            <person name="Lieber L."/>
            <person name="Norman J."/>
            <person name="Bolger A."/>
            <person name="Tobin C."/>
            <person name="Murray J.W."/>
            <person name="Chang R."/>
            <person name="Ford T."/>
            <person name="Nguyen P.Q."/>
            <person name="Woodward J."/>
            <person name="Permingeat H."/>
            <person name="Joshi N.S."/>
            <person name="Silver P.A."/>
            <person name="Usadel B."/>
            <person name="Rutherford A.W."/>
            <person name="Friesen M."/>
            <person name="Prell J."/>
        </authorList>
    </citation>
    <scope>NUCLEOTIDE SEQUENCE [LARGE SCALE GENOMIC DNA]</scope>
    <source>
        <strain evidence="4">H1</strain>
    </source>
</reference>
<evidence type="ECO:0000313" key="1">
    <source>
        <dbReference type="EMBL" id="KWX02749.1"/>
    </source>
</evidence>
<reference evidence="5" key="2">
    <citation type="submission" date="2015-02" db="EMBL/GenBank/DDBJ databases">
        <title>Physiological reanalysis, assessment of diazotrophy, and genome sequences of multiple isolates of Streptomyces thermoautotrophicus.</title>
        <authorList>
            <person name="MacKellar D.C."/>
            <person name="Lieber L."/>
            <person name="Norman J."/>
            <person name="Bolger A."/>
            <person name="Tobin C."/>
            <person name="Murray J.W."/>
            <person name="Friesen M."/>
            <person name="Prell J."/>
        </authorList>
    </citation>
    <scope>NUCLEOTIDE SEQUENCE [LARGE SCALE GENOMIC DNA]</scope>
    <source>
        <strain evidence="5">UBT1</strain>
    </source>
</reference>
<gene>
    <name evidence="1" type="ORF">LI90_3795</name>
    <name evidence="2" type="ORF">TH66_13475</name>
    <name evidence="3" type="ORF">TR74_03400</name>
</gene>